<evidence type="ECO:0008006" key="4">
    <source>
        <dbReference type="Google" id="ProtNLM"/>
    </source>
</evidence>
<dbReference type="Proteomes" id="UP001165653">
    <property type="component" value="Unassembled WGS sequence"/>
</dbReference>
<proteinExistence type="predicted"/>
<sequence>MKEIWDLATSGPMLPMTILLVPIGIYWLLSIIGAVDHDMLGVDLDGADGHHGADAHHDGNPISEVMHGALRILNAQGVPVMIVLSVLIAYLWGCSMLGNLWFNKSLSGGTGFLVSLGALFSAVVLTRLTVTPLKPVFRMMQEDPESTKPVLGRTGVVRTALVNEREGQVEVENSGASLLLNARVAIGSPPLSRNTPVLVVSYDEPSGIYTVRSLSETS</sequence>
<dbReference type="RefSeq" id="WP_264512399.1">
    <property type="nucleotide sequence ID" value="NZ_JAPDDR010000003.1"/>
</dbReference>
<feature type="transmembrane region" description="Helical" evidence="1">
    <location>
        <begin position="112"/>
        <end position="130"/>
    </location>
</feature>
<feature type="transmembrane region" description="Helical" evidence="1">
    <location>
        <begin position="12"/>
        <end position="29"/>
    </location>
</feature>
<keyword evidence="1" id="KW-0472">Membrane</keyword>
<keyword evidence="1" id="KW-0812">Transmembrane</keyword>
<gene>
    <name evidence="2" type="ORF">OJ996_06395</name>
</gene>
<reference evidence="2" key="1">
    <citation type="submission" date="2022-10" db="EMBL/GenBank/DDBJ databases">
        <title>Luteolibacter sp. GHJ8, whole genome shotgun sequencing project.</title>
        <authorList>
            <person name="Zhao G."/>
            <person name="Shen L."/>
        </authorList>
    </citation>
    <scope>NUCLEOTIDE SEQUENCE</scope>
    <source>
        <strain evidence="2">GHJ8</strain>
    </source>
</reference>
<evidence type="ECO:0000256" key="1">
    <source>
        <dbReference type="SAM" id="Phobius"/>
    </source>
</evidence>
<keyword evidence="1" id="KW-1133">Transmembrane helix</keyword>
<accession>A0ABT3G022</accession>
<feature type="transmembrane region" description="Helical" evidence="1">
    <location>
        <begin position="72"/>
        <end position="92"/>
    </location>
</feature>
<protein>
    <recommendedName>
        <fullName evidence="4">DUF1449 family protein</fullName>
    </recommendedName>
</protein>
<keyword evidence="3" id="KW-1185">Reference proteome</keyword>
<evidence type="ECO:0000313" key="2">
    <source>
        <dbReference type="EMBL" id="MCW1913192.1"/>
    </source>
</evidence>
<dbReference type="EMBL" id="JAPDDR010000003">
    <property type="protein sequence ID" value="MCW1913192.1"/>
    <property type="molecule type" value="Genomic_DNA"/>
</dbReference>
<organism evidence="2 3">
    <name type="scientific">Luteolibacter rhizosphaerae</name>
    <dbReference type="NCBI Taxonomy" id="2989719"/>
    <lineage>
        <taxon>Bacteria</taxon>
        <taxon>Pseudomonadati</taxon>
        <taxon>Verrucomicrobiota</taxon>
        <taxon>Verrucomicrobiia</taxon>
        <taxon>Verrucomicrobiales</taxon>
        <taxon>Verrucomicrobiaceae</taxon>
        <taxon>Luteolibacter</taxon>
    </lineage>
</organism>
<comment type="caution">
    <text evidence="2">The sequence shown here is derived from an EMBL/GenBank/DDBJ whole genome shotgun (WGS) entry which is preliminary data.</text>
</comment>
<evidence type="ECO:0000313" key="3">
    <source>
        <dbReference type="Proteomes" id="UP001165653"/>
    </source>
</evidence>
<name>A0ABT3G022_9BACT</name>